<evidence type="ECO:0000313" key="2">
    <source>
        <dbReference type="Proteomes" id="UP001262582"/>
    </source>
</evidence>
<dbReference type="Proteomes" id="UP001262582">
    <property type="component" value="Unassembled WGS sequence"/>
</dbReference>
<accession>A0ABU3D217</accession>
<name>A0ABU3D217_9FLAO</name>
<dbReference type="RefSeq" id="WP_311501988.1">
    <property type="nucleotide sequence ID" value="NZ_JAVRHK010000002.1"/>
</dbReference>
<sequence length="213" mass="24447">MKEAENIVPGNIIIQLPLKVQYDVLEDILRERAIGEKIGTINENGETTNYAEILDISFGESLKEEFNFAVNLKFRTLTTLFKNKVGRLEMDLALEFLEETQEIGIRNYHLEGDTENWLMNNFIEKMVNNVLYGKLKKKMKFDLRPLVKEQLEKINKKISSGVEPRKGIFINGALEDFRIESVFPGSGFLLVRVDLKAEALVSIDELDLKEFSS</sequence>
<protein>
    <submittedName>
        <fullName evidence="1">DUF4403 family protein</fullName>
    </submittedName>
</protein>
<keyword evidence="2" id="KW-1185">Reference proteome</keyword>
<organism evidence="1 2">
    <name type="scientific">Autumnicola musiva</name>
    <dbReference type="NCBI Taxonomy" id="3075589"/>
    <lineage>
        <taxon>Bacteria</taxon>
        <taxon>Pseudomonadati</taxon>
        <taxon>Bacteroidota</taxon>
        <taxon>Flavobacteriia</taxon>
        <taxon>Flavobacteriales</taxon>
        <taxon>Flavobacteriaceae</taxon>
        <taxon>Autumnicola</taxon>
    </lineage>
</organism>
<gene>
    <name evidence="1" type="ORF">RM539_03185</name>
</gene>
<dbReference type="EMBL" id="JAVRHK010000002">
    <property type="protein sequence ID" value="MDT0675585.1"/>
    <property type="molecule type" value="Genomic_DNA"/>
</dbReference>
<dbReference type="Pfam" id="PF14356">
    <property type="entry name" value="DUF4403"/>
    <property type="match status" value="1"/>
</dbReference>
<evidence type="ECO:0000313" key="1">
    <source>
        <dbReference type="EMBL" id="MDT0675585.1"/>
    </source>
</evidence>
<reference evidence="1 2" key="1">
    <citation type="submission" date="2023-09" db="EMBL/GenBank/DDBJ databases">
        <authorList>
            <person name="Rey-Velasco X."/>
        </authorList>
    </citation>
    <scope>NUCLEOTIDE SEQUENCE [LARGE SCALE GENOMIC DNA]</scope>
    <source>
        <strain evidence="1 2">F117</strain>
    </source>
</reference>
<dbReference type="InterPro" id="IPR025515">
    <property type="entry name" value="DUF4403"/>
</dbReference>
<proteinExistence type="predicted"/>
<comment type="caution">
    <text evidence="1">The sequence shown here is derived from an EMBL/GenBank/DDBJ whole genome shotgun (WGS) entry which is preliminary data.</text>
</comment>